<protein>
    <submittedName>
        <fullName evidence="2 4">Uncharacterized protein</fullName>
    </submittedName>
</protein>
<evidence type="ECO:0000313" key="4">
    <source>
        <dbReference type="WBParaSite" id="HPBE_0001624701-mRNA-1"/>
    </source>
</evidence>
<accession>A0A3P8EDW6</accession>
<dbReference type="WBParaSite" id="HPBE_0001624701-mRNA-1">
    <property type="protein sequence ID" value="HPBE_0001624701-mRNA-1"/>
    <property type="gene ID" value="HPBE_0001624701"/>
</dbReference>
<organism evidence="3 4">
    <name type="scientific">Heligmosomoides polygyrus</name>
    <name type="common">Parasitic roundworm</name>
    <dbReference type="NCBI Taxonomy" id="6339"/>
    <lineage>
        <taxon>Eukaryota</taxon>
        <taxon>Metazoa</taxon>
        <taxon>Ecdysozoa</taxon>
        <taxon>Nematoda</taxon>
        <taxon>Chromadorea</taxon>
        <taxon>Rhabditida</taxon>
        <taxon>Rhabditina</taxon>
        <taxon>Rhabditomorpha</taxon>
        <taxon>Strongyloidea</taxon>
        <taxon>Heligmosomidae</taxon>
        <taxon>Heligmosomoides</taxon>
    </lineage>
</organism>
<keyword evidence="1" id="KW-1133">Transmembrane helix</keyword>
<reference evidence="4" key="2">
    <citation type="submission" date="2019-09" db="UniProtKB">
        <authorList>
            <consortium name="WormBaseParasite"/>
        </authorList>
    </citation>
    <scope>IDENTIFICATION</scope>
</reference>
<gene>
    <name evidence="2" type="ORF">HPBE_LOCUS16246</name>
</gene>
<proteinExistence type="predicted"/>
<evidence type="ECO:0000313" key="2">
    <source>
        <dbReference type="EMBL" id="VDP05366.1"/>
    </source>
</evidence>
<keyword evidence="1" id="KW-0472">Membrane</keyword>
<evidence type="ECO:0000313" key="3">
    <source>
        <dbReference type="Proteomes" id="UP000050761"/>
    </source>
</evidence>
<accession>A0A183G442</accession>
<keyword evidence="3" id="KW-1185">Reference proteome</keyword>
<evidence type="ECO:0000256" key="1">
    <source>
        <dbReference type="SAM" id="Phobius"/>
    </source>
</evidence>
<name>A0A183G442_HELPZ</name>
<feature type="transmembrane region" description="Helical" evidence="1">
    <location>
        <begin position="162"/>
        <end position="183"/>
    </location>
</feature>
<feature type="transmembrane region" description="Helical" evidence="1">
    <location>
        <begin position="131"/>
        <end position="150"/>
    </location>
</feature>
<keyword evidence="1" id="KW-0812">Transmembrane</keyword>
<dbReference type="Proteomes" id="UP000050761">
    <property type="component" value="Unassembled WGS sequence"/>
</dbReference>
<sequence>MERIRRLRERVSSIRTRVFVETTARLALATVVNYYISQLIFSAKLVPVLDAAFKASPFASCSAFRADAERLPKMQRLWPPHSHIELTAVFTAVLYVLLRYFLRPEEVWQLLDRLLRKDAEEHSPKGSRSPLLARLVAAAVAGIVLFVLLLPMQRLAEMHLFVIMLNLAHVLTICELSAAIMFLSTEHRSSAKLKEE</sequence>
<reference evidence="2 3" key="1">
    <citation type="submission" date="2018-11" db="EMBL/GenBank/DDBJ databases">
        <authorList>
            <consortium name="Pathogen Informatics"/>
        </authorList>
    </citation>
    <scope>NUCLEOTIDE SEQUENCE [LARGE SCALE GENOMIC DNA]</scope>
</reference>
<dbReference type="OrthoDB" id="5852703at2759"/>
<dbReference type="AlphaFoldDB" id="A0A183G442"/>
<dbReference type="EMBL" id="UZAH01029309">
    <property type="protein sequence ID" value="VDP05366.1"/>
    <property type="molecule type" value="Genomic_DNA"/>
</dbReference>